<dbReference type="EMBL" id="JADQAZ010000002">
    <property type="protein sequence ID" value="MBT0958210.1"/>
    <property type="molecule type" value="Genomic_DNA"/>
</dbReference>
<dbReference type="GO" id="GO:0015074">
    <property type="term" value="P:DNA integration"/>
    <property type="evidence" value="ECO:0007669"/>
    <property type="project" value="UniProtKB-KW"/>
</dbReference>
<evidence type="ECO:0000313" key="7">
    <source>
        <dbReference type="EMBL" id="MBT0958210.1"/>
    </source>
</evidence>
<dbReference type="CDD" id="cd00397">
    <property type="entry name" value="DNA_BRE_C"/>
    <property type="match status" value="1"/>
</dbReference>
<accession>A0AAP2G4E6</accession>
<evidence type="ECO:0000256" key="3">
    <source>
        <dbReference type="ARBA" id="ARBA00023172"/>
    </source>
</evidence>
<dbReference type="Gene3D" id="1.10.443.10">
    <property type="entry name" value="Intergrase catalytic core"/>
    <property type="match status" value="1"/>
</dbReference>
<keyword evidence="1" id="KW-0229">DNA integration</keyword>
<dbReference type="AlphaFoldDB" id="A0AAP2G4E6"/>
<keyword evidence="2 4" id="KW-0238">DNA-binding</keyword>
<feature type="domain" description="Tyr recombinase" evidence="5">
    <location>
        <begin position="281"/>
        <end position="486"/>
    </location>
</feature>
<dbReference type="GO" id="GO:0006310">
    <property type="term" value="P:DNA recombination"/>
    <property type="evidence" value="ECO:0007669"/>
    <property type="project" value="UniProtKB-KW"/>
</dbReference>
<gene>
    <name evidence="7" type="ORF">IV417_12500</name>
</gene>
<protein>
    <submittedName>
        <fullName evidence="7">Site-specific integrase</fullName>
    </submittedName>
</protein>
<feature type="domain" description="Core-binding (CB)" evidence="6">
    <location>
        <begin position="164"/>
        <end position="251"/>
    </location>
</feature>
<keyword evidence="3" id="KW-0233">DNA recombination</keyword>
<dbReference type="InterPro" id="IPR002104">
    <property type="entry name" value="Integrase_catalytic"/>
</dbReference>
<dbReference type="PROSITE" id="PS51900">
    <property type="entry name" value="CB"/>
    <property type="match status" value="1"/>
</dbReference>
<dbReference type="InterPro" id="IPR044068">
    <property type="entry name" value="CB"/>
</dbReference>
<name>A0AAP2G4E6_9RHOB</name>
<evidence type="ECO:0000259" key="5">
    <source>
        <dbReference type="PROSITE" id="PS51898"/>
    </source>
</evidence>
<dbReference type="PANTHER" id="PTHR30349">
    <property type="entry name" value="PHAGE INTEGRASE-RELATED"/>
    <property type="match status" value="1"/>
</dbReference>
<dbReference type="InterPro" id="IPR050090">
    <property type="entry name" value="Tyrosine_recombinase_XerCD"/>
</dbReference>
<evidence type="ECO:0000256" key="4">
    <source>
        <dbReference type="PROSITE-ProRule" id="PRU01248"/>
    </source>
</evidence>
<dbReference type="GO" id="GO:0003677">
    <property type="term" value="F:DNA binding"/>
    <property type="evidence" value="ECO:0007669"/>
    <property type="project" value="UniProtKB-UniRule"/>
</dbReference>
<reference evidence="7 8" key="1">
    <citation type="journal article" date="2021" name="Arch. Microbiol.">
        <title>Harenicola maris gen. nov., sp. nov. isolated from the Sea of Japan shallow sediments.</title>
        <authorList>
            <person name="Romanenko L.A."/>
            <person name="Kurilenko V.V."/>
            <person name="Chernysheva N.Y."/>
            <person name="Tekutyeva L.A."/>
            <person name="Velansky P.V."/>
            <person name="Svetashev V.I."/>
            <person name="Isaeva M.P."/>
        </authorList>
    </citation>
    <scope>NUCLEOTIDE SEQUENCE [LARGE SCALE GENOMIC DNA]</scope>
    <source>
        <strain evidence="7 8">KMM 3653</strain>
    </source>
</reference>
<dbReference type="PANTHER" id="PTHR30349:SF64">
    <property type="entry name" value="PROPHAGE INTEGRASE INTD-RELATED"/>
    <property type="match status" value="1"/>
</dbReference>
<dbReference type="PROSITE" id="PS51898">
    <property type="entry name" value="TYR_RECOMBINASE"/>
    <property type="match status" value="1"/>
</dbReference>
<evidence type="ECO:0000313" key="8">
    <source>
        <dbReference type="Proteomes" id="UP001315686"/>
    </source>
</evidence>
<dbReference type="Proteomes" id="UP001315686">
    <property type="component" value="Unassembled WGS sequence"/>
</dbReference>
<organism evidence="7 8">
    <name type="scientific">Harenicola maris</name>
    <dbReference type="NCBI Taxonomy" id="2841044"/>
    <lineage>
        <taxon>Bacteria</taxon>
        <taxon>Pseudomonadati</taxon>
        <taxon>Pseudomonadota</taxon>
        <taxon>Alphaproteobacteria</taxon>
        <taxon>Rhodobacterales</taxon>
        <taxon>Paracoccaceae</taxon>
        <taxon>Harenicola</taxon>
    </lineage>
</organism>
<dbReference type="InterPro" id="IPR011010">
    <property type="entry name" value="DNA_brk_join_enz"/>
</dbReference>
<comment type="caution">
    <text evidence="7">The sequence shown here is derived from an EMBL/GenBank/DDBJ whole genome shotgun (WGS) entry which is preliminary data.</text>
</comment>
<sequence>MSRSYKNVRPKVHLAYTRRAVMTLYGVSTNTISNWIKQGLRPSDKAAPQVFSGAELKRFHDAQRLTKNSSLRVGEFKCFSCKAKVFPIPESLERHVTKTANGLLTGCCPVCEQGVRKILNATQCERVLHCARTNASLGSLDEGKGEVPVGIGKKLAAAQGDLYFANDRLLADWQRYAERWSQKTGDARMAAIREFERFAQGKSFAKVTAEDAALFRDALKASIAICGEGRRSVSTVRHVASHLKIFFEWLVKHRGYGRLDGSLPQYFELPQRFDAAALSGEDRPVPTVEEAEQMLRAMPVLTVRQRRDRAMVAVAFLGALRADTVTSLLVAHLDVRNRILIQDGRASRTKNGKSLRIRYFPLPPVFEEVVEEWRDCLGGLGFGPKDAAFPNERHLVSGGARNGGGAVPVMGSSHAVTSAFRGASAAVGKAFSPHSAKHCIGKLGQQRCRTPQQFRAWSLNMGHESVAITQEYYDKMSEGQVLELIEETRQPESVVADQSIADMELMLRYHEHGLTKGTPEFEEAEALVMERRVKRSSVG</sequence>
<dbReference type="RefSeq" id="WP_327794423.1">
    <property type="nucleotide sequence ID" value="NZ_JADQAZ010000002.1"/>
</dbReference>
<proteinExistence type="predicted"/>
<dbReference type="InterPro" id="IPR013762">
    <property type="entry name" value="Integrase-like_cat_sf"/>
</dbReference>
<evidence type="ECO:0000256" key="2">
    <source>
        <dbReference type="ARBA" id="ARBA00023125"/>
    </source>
</evidence>
<evidence type="ECO:0000256" key="1">
    <source>
        <dbReference type="ARBA" id="ARBA00022908"/>
    </source>
</evidence>
<dbReference type="SUPFAM" id="SSF56349">
    <property type="entry name" value="DNA breaking-rejoining enzymes"/>
    <property type="match status" value="1"/>
</dbReference>
<keyword evidence="8" id="KW-1185">Reference proteome</keyword>
<evidence type="ECO:0000259" key="6">
    <source>
        <dbReference type="PROSITE" id="PS51900"/>
    </source>
</evidence>